<keyword evidence="2 9" id="KW-0436">Ligase</keyword>
<keyword evidence="3" id="KW-0547">Nucleotide-binding</keyword>
<dbReference type="SMART" id="SM01230">
    <property type="entry name" value="Gln-synt_C"/>
    <property type="match status" value="1"/>
</dbReference>
<dbReference type="RefSeq" id="WP_052566207.1">
    <property type="nucleotide sequence ID" value="NZ_JQKF01000020.1"/>
</dbReference>
<dbReference type="GO" id="GO:0004356">
    <property type="term" value="F:glutamine synthetase activity"/>
    <property type="evidence" value="ECO:0007669"/>
    <property type="project" value="UniProtKB-EC"/>
</dbReference>
<keyword evidence="4" id="KW-0067">ATP-binding</keyword>
<evidence type="ECO:0000259" key="7">
    <source>
        <dbReference type="PROSITE" id="PS51986"/>
    </source>
</evidence>
<gene>
    <name evidence="9" type="primary">glnA3</name>
    <name evidence="9" type="ORF">FEAC_21620</name>
</gene>
<organism evidence="9 10">
    <name type="scientific">Ferrimicrobium acidiphilum DSM 19497</name>
    <dbReference type="NCBI Taxonomy" id="1121877"/>
    <lineage>
        <taxon>Bacteria</taxon>
        <taxon>Bacillati</taxon>
        <taxon>Actinomycetota</taxon>
        <taxon>Acidimicrobiia</taxon>
        <taxon>Acidimicrobiales</taxon>
        <taxon>Acidimicrobiaceae</taxon>
        <taxon>Ferrimicrobium</taxon>
    </lineage>
</organism>
<reference evidence="9 10" key="1">
    <citation type="submission" date="2015-01" db="EMBL/GenBank/DDBJ databases">
        <title>Draft genome of the acidophilic iron oxidizer Ferrimicrobium acidiphilum strain T23.</title>
        <authorList>
            <person name="Poehlein A."/>
            <person name="Eisen S."/>
            <person name="Schloemann M."/>
            <person name="Johnson B.D."/>
            <person name="Daniel R."/>
            <person name="Muehling M."/>
        </authorList>
    </citation>
    <scope>NUCLEOTIDE SEQUENCE [LARGE SCALE GENOMIC DNA]</scope>
    <source>
        <strain evidence="9 10">T23</strain>
    </source>
</reference>
<dbReference type="SUPFAM" id="SSF54368">
    <property type="entry name" value="Glutamine synthetase, N-terminal domain"/>
    <property type="match status" value="1"/>
</dbReference>
<comment type="caution">
    <text evidence="9">The sequence shown here is derived from an EMBL/GenBank/DDBJ whole genome shotgun (WGS) entry which is preliminary data.</text>
</comment>
<dbReference type="Proteomes" id="UP000032336">
    <property type="component" value="Unassembled WGS sequence"/>
</dbReference>
<evidence type="ECO:0000256" key="3">
    <source>
        <dbReference type="ARBA" id="ARBA00022741"/>
    </source>
</evidence>
<evidence type="ECO:0000313" key="9">
    <source>
        <dbReference type="EMBL" id="KJE76071.1"/>
    </source>
</evidence>
<dbReference type="OrthoDB" id="9807095at2"/>
<dbReference type="InterPro" id="IPR014746">
    <property type="entry name" value="Gln_synth/guanido_kin_cat_dom"/>
</dbReference>
<dbReference type="EMBL" id="JXUW01000022">
    <property type="protein sequence ID" value="KJE76071.1"/>
    <property type="molecule type" value="Genomic_DNA"/>
</dbReference>
<evidence type="ECO:0000259" key="8">
    <source>
        <dbReference type="PROSITE" id="PS51987"/>
    </source>
</evidence>
<proteinExistence type="inferred from homology"/>
<dbReference type="InterPro" id="IPR008147">
    <property type="entry name" value="Gln_synt_N"/>
</dbReference>
<accession>A0A0D8FSF7</accession>
<keyword evidence="10" id="KW-1185">Reference proteome</keyword>
<evidence type="ECO:0000256" key="2">
    <source>
        <dbReference type="ARBA" id="ARBA00022598"/>
    </source>
</evidence>
<dbReference type="Pfam" id="PF03951">
    <property type="entry name" value="Gln-synt_N"/>
    <property type="match status" value="1"/>
</dbReference>
<protein>
    <submittedName>
        <fullName evidence="9">Glutamine synthetase</fullName>
        <ecNumber evidence="9">6.3.1.2</ecNumber>
    </submittedName>
</protein>
<dbReference type="Pfam" id="PF00120">
    <property type="entry name" value="Gln-synt_C"/>
    <property type="match status" value="1"/>
</dbReference>
<dbReference type="EC" id="6.3.1.2" evidence="9"/>
<dbReference type="SUPFAM" id="SSF55931">
    <property type="entry name" value="Glutamine synthetase/guanido kinase"/>
    <property type="match status" value="1"/>
</dbReference>
<evidence type="ECO:0000256" key="6">
    <source>
        <dbReference type="RuleBase" id="RU000384"/>
    </source>
</evidence>
<dbReference type="GeneID" id="78373231"/>
<dbReference type="AlphaFoldDB" id="A0A0D8FSF7"/>
<dbReference type="InterPro" id="IPR008146">
    <property type="entry name" value="Gln_synth_cat_dom"/>
</dbReference>
<dbReference type="PANTHER" id="PTHR43785:SF12">
    <property type="entry name" value="TYPE-1 GLUTAMINE SYNTHETASE 2"/>
    <property type="match status" value="1"/>
</dbReference>
<dbReference type="Gene3D" id="3.10.20.70">
    <property type="entry name" value="Glutamine synthetase, N-terminal domain"/>
    <property type="match status" value="1"/>
</dbReference>
<evidence type="ECO:0000313" key="10">
    <source>
        <dbReference type="Proteomes" id="UP000032336"/>
    </source>
</evidence>
<evidence type="ECO:0000256" key="5">
    <source>
        <dbReference type="PROSITE-ProRule" id="PRU01330"/>
    </source>
</evidence>
<dbReference type="GO" id="GO:0005524">
    <property type="term" value="F:ATP binding"/>
    <property type="evidence" value="ECO:0007669"/>
    <property type="project" value="UniProtKB-KW"/>
</dbReference>
<dbReference type="STRING" id="1121877.FEAC_21620"/>
<dbReference type="InterPro" id="IPR036651">
    <property type="entry name" value="Gln_synt_N_sf"/>
</dbReference>
<dbReference type="PROSITE" id="PS51987">
    <property type="entry name" value="GS_CATALYTIC"/>
    <property type="match status" value="1"/>
</dbReference>
<comment type="similarity">
    <text evidence="1 5 6">Belongs to the glutamine synthetase family.</text>
</comment>
<dbReference type="eggNOG" id="COG0174">
    <property type="taxonomic scope" value="Bacteria"/>
</dbReference>
<feature type="domain" description="GS beta-grasp" evidence="7">
    <location>
        <begin position="9"/>
        <end position="89"/>
    </location>
</feature>
<dbReference type="Gene3D" id="3.30.590.10">
    <property type="entry name" value="Glutamine synthetase/guanido kinase, catalytic domain"/>
    <property type="match status" value="1"/>
</dbReference>
<dbReference type="PROSITE" id="PS51986">
    <property type="entry name" value="GS_BETA_GRASP"/>
    <property type="match status" value="1"/>
</dbReference>
<evidence type="ECO:0000256" key="4">
    <source>
        <dbReference type="ARBA" id="ARBA00022840"/>
    </source>
</evidence>
<dbReference type="GO" id="GO:0006542">
    <property type="term" value="P:glutamine biosynthetic process"/>
    <property type="evidence" value="ECO:0007669"/>
    <property type="project" value="InterPro"/>
</dbReference>
<sequence>MIQELGNGGHFAWVKLVFADLSGTARAVQIPEAAFERAMSEGVRVDGSALEGRNRMIETDLVLRPDPTTLLPSGDHAGRVICDLFDDEGRPWPLDPRHALRQMVASTAVVSADWMGAAELEWYLLRPDLSPVDGDGYFSYTRGEGERLLERTALKLGALGLSVTAAHHEAGPGQYEVNLKAATPMLLADSLMTARTVVADMAHEEGLIATFMARPLNDLPGSGMHVHQILAGSNPSEVEHVERVVAGVLDHAGALCAFSAPTINSYRRLHRGAEAPSHATWAHSSRSALVRLSLTDGDHISVEYRGSDSSANPYLVLAALLAAGETGVIGEAKLPAPLEESVEGVGLAQVETAPTQLPRSLEQATIQLLGDDRLIDCFDDRLIARYSEDLMAEVEASQGYVSDWEQRRYLGNF</sequence>
<name>A0A0D8FSF7_9ACTN</name>
<evidence type="ECO:0000256" key="1">
    <source>
        <dbReference type="ARBA" id="ARBA00009897"/>
    </source>
</evidence>
<dbReference type="PANTHER" id="PTHR43785">
    <property type="entry name" value="GAMMA-GLUTAMYLPUTRESCINE SYNTHETASE"/>
    <property type="match status" value="1"/>
</dbReference>
<feature type="domain" description="GS catalytic" evidence="8">
    <location>
        <begin position="96"/>
        <end position="413"/>
    </location>
</feature>